<evidence type="ECO:0000313" key="2">
    <source>
        <dbReference type="EMBL" id="WVY97989.1"/>
    </source>
</evidence>
<proteinExistence type="predicted"/>
<keyword evidence="1" id="KW-0472">Membrane</keyword>
<keyword evidence="1" id="KW-1133">Transmembrane helix</keyword>
<sequence length="197" mass="21080">MLTTSSSLSSVVGMSNRPSNFSLNISSSQNSSSSTLSSLSCDSSASGSSTSRSILPFPHPCISIANFSNSDTPKSQSHPPNSMASTLTPLLLDSPIPLTPCSICLLFLVKASSRSFLFSFFWSWCMKAGFFIALAKKAIICFCLISVTCNLCSISLMHILAFCCCCLRFISSIISTILSCFKRSTSLSNSKRPTSTL</sequence>
<dbReference type="AlphaFoldDB" id="A0AAQ3MUN2"/>
<accession>A0AAQ3MUN2</accession>
<keyword evidence="1" id="KW-0812">Transmembrane</keyword>
<evidence type="ECO:0000256" key="1">
    <source>
        <dbReference type="SAM" id="Phobius"/>
    </source>
</evidence>
<dbReference type="EMBL" id="CP144692">
    <property type="protein sequence ID" value="WVY97989.1"/>
    <property type="molecule type" value="Genomic_DNA"/>
</dbReference>
<gene>
    <name evidence="2" type="ORF">V8G54_030140</name>
</gene>
<protein>
    <submittedName>
        <fullName evidence="2">Uncharacterized protein</fullName>
    </submittedName>
</protein>
<name>A0AAQ3MUN2_VIGMU</name>
<evidence type="ECO:0000313" key="3">
    <source>
        <dbReference type="Proteomes" id="UP001374535"/>
    </source>
</evidence>
<feature type="transmembrane region" description="Helical" evidence="1">
    <location>
        <begin position="90"/>
        <end position="109"/>
    </location>
</feature>
<organism evidence="2 3">
    <name type="scientific">Vigna mungo</name>
    <name type="common">Black gram</name>
    <name type="synonym">Phaseolus mungo</name>
    <dbReference type="NCBI Taxonomy" id="3915"/>
    <lineage>
        <taxon>Eukaryota</taxon>
        <taxon>Viridiplantae</taxon>
        <taxon>Streptophyta</taxon>
        <taxon>Embryophyta</taxon>
        <taxon>Tracheophyta</taxon>
        <taxon>Spermatophyta</taxon>
        <taxon>Magnoliopsida</taxon>
        <taxon>eudicotyledons</taxon>
        <taxon>Gunneridae</taxon>
        <taxon>Pentapetalae</taxon>
        <taxon>rosids</taxon>
        <taxon>fabids</taxon>
        <taxon>Fabales</taxon>
        <taxon>Fabaceae</taxon>
        <taxon>Papilionoideae</taxon>
        <taxon>50 kb inversion clade</taxon>
        <taxon>NPAAA clade</taxon>
        <taxon>indigoferoid/millettioid clade</taxon>
        <taxon>Phaseoleae</taxon>
        <taxon>Vigna</taxon>
    </lineage>
</organism>
<dbReference type="Proteomes" id="UP001374535">
    <property type="component" value="Chromosome 9"/>
</dbReference>
<keyword evidence="3" id="KW-1185">Reference proteome</keyword>
<reference evidence="2 3" key="1">
    <citation type="journal article" date="2023" name="Life. Sci Alliance">
        <title>Evolutionary insights into 3D genome organization and epigenetic landscape of Vigna mungo.</title>
        <authorList>
            <person name="Junaid A."/>
            <person name="Singh B."/>
            <person name="Bhatia S."/>
        </authorList>
    </citation>
    <scope>NUCLEOTIDE SEQUENCE [LARGE SCALE GENOMIC DNA]</scope>
    <source>
        <strain evidence="2">Urdbean</strain>
    </source>
</reference>
<feature type="transmembrane region" description="Helical" evidence="1">
    <location>
        <begin position="121"/>
        <end position="147"/>
    </location>
</feature>